<dbReference type="OrthoDB" id="7253779at2"/>
<dbReference type="PANTHER" id="PTHR43689">
    <property type="entry name" value="HYDROLASE"/>
    <property type="match status" value="1"/>
</dbReference>
<evidence type="ECO:0000313" key="3">
    <source>
        <dbReference type="Proteomes" id="UP000029995"/>
    </source>
</evidence>
<dbReference type="SUPFAM" id="SSF53474">
    <property type="entry name" value="alpha/beta-Hydrolases"/>
    <property type="match status" value="1"/>
</dbReference>
<dbReference type="PRINTS" id="PR00111">
    <property type="entry name" value="ABHYDROLASE"/>
</dbReference>
<evidence type="ECO:0000313" key="2">
    <source>
        <dbReference type="EMBL" id="KGM31514.1"/>
    </source>
</evidence>
<dbReference type="EMBL" id="JANX01000494">
    <property type="protein sequence ID" value="KGM31514.1"/>
    <property type="molecule type" value="Genomic_DNA"/>
</dbReference>
<gene>
    <name evidence="2" type="ORF">P409_26750</name>
</gene>
<keyword evidence="2" id="KW-0378">Hydrolase</keyword>
<dbReference type="RefSeq" id="WP_034845596.1">
    <property type="nucleotide sequence ID" value="NZ_JANX01000494.1"/>
</dbReference>
<dbReference type="Proteomes" id="UP000029995">
    <property type="component" value="Unassembled WGS sequence"/>
</dbReference>
<dbReference type="InterPro" id="IPR029058">
    <property type="entry name" value="AB_hydrolase_fold"/>
</dbReference>
<name>A0A0A0D0H6_9PROT</name>
<evidence type="ECO:0000259" key="1">
    <source>
        <dbReference type="Pfam" id="PF12697"/>
    </source>
</evidence>
<protein>
    <submittedName>
        <fullName evidence="2">Alpha/beta hydrolase</fullName>
    </submittedName>
</protein>
<dbReference type="Pfam" id="PF12697">
    <property type="entry name" value="Abhydrolase_6"/>
    <property type="match status" value="1"/>
</dbReference>
<organism evidence="2 3">
    <name type="scientific">Inquilinus limosus MP06</name>
    <dbReference type="NCBI Taxonomy" id="1398085"/>
    <lineage>
        <taxon>Bacteria</taxon>
        <taxon>Pseudomonadati</taxon>
        <taxon>Pseudomonadota</taxon>
        <taxon>Alphaproteobacteria</taxon>
        <taxon>Rhodospirillales</taxon>
        <taxon>Rhodospirillaceae</taxon>
        <taxon>Inquilinus</taxon>
    </lineage>
</organism>
<accession>A0A0A0D0H6</accession>
<dbReference type="PANTHER" id="PTHR43689:SF8">
    <property type="entry name" value="ALPHA_BETA-HYDROLASES SUPERFAMILY PROTEIN"/>
    <property type="match status" value="1"/>
</dbReference>
<dbReference type="Gene3D" id="3.40.50.1820">
    <property type="entry name" value="alpha/beta hydrolase"/>
    <property type="match status" value="1"/>
</dbReference>
<proteinExistence type="predicted"/>
<comment type="caution">
    <text evidence="2">The sequence shown here is derived from an EMBL/GenBank/DDBJ whole genome shotgun (WGS) entry which is preliminary data.</text>
</comment>
<dbReference type="AlphaFoldDB" id="A0A0A0D0H6"/>
<dbReference type="InterPro" id="IPR000073">
    <property type="entry name" value="AB_hydrolase_1"/>
</dbReference>
<reference evidence="2 3" key="1">
    <citation type="submission" date="2014-01" db="EMBL/GenBank/DDBJ databases">
        <title>Genome sequence determination for a cystic fibrosis isolate, Inquilinus limosus.</title>
        <authorList>
            <person name="Pino M."/>
            <person name="Di Conza J."/>
            <person name="Gutkind G."/>
        </authorList>
    </citation>
    <scope>NUCLEOTIDE SEQUENCE [LARGE SCALE GENOMIC DNA]</scope>
    <source>
        <strain evidence="2 3">MP06</strain>
    </source>
</reference>
<sequence length="269" mass="29959">MLTLDRRFTFRGQSVAWGVLGDGPPLVMVHGTPFSSQVWRRIAPLAATRWRVHVYDLLGYGESERRDGQDVSPSVQNALFAALLREWGLDEPEVLAHDFGGMAVLRAHYLDGCRYRRLTLIDPVALPPSGSPFFLHVAAHEAAFAGLPDYAHDALLRVYIQGAARNPLTEEAMGIYMRPWQGEAGRPAFYRQIAQMHDRYLEEVEPSYGPMPWPVEILWGEQDRWIPIAQGERLAARLAGGALTRVPDAGHLVQEDAPEAIVAALFRGA</sequence>
<dbReference type="GO" id="GO:0016787">
    <property type="term" value="F:hydrolase activity"/>
    <property type="evidence" value="ECO:0007669"/>
    <property type="project" value="UniProtKB-KW"/>
</dbReference>
<feature type="domain" description="AB hydrolase-1" evidence="1">
    <location>
        <begin position="26"/>
        <end position="264"/>
    </location>
</feature>